<protein>
    <submittedName>
        <fullName evidence="2">Uncharacterized protein</fullName>
    </submittedName>
</protein>
<accession>A0A4Z2F0S6</accession>
<comment type="caution">
    <text evidence="2">The sequence shown here is derived from an EMBL/GenBank/DDBJ whole genome shotgun (WGS) entry which is preliminary data.</text>
</comment>
<reference evidence="2 3" key="1">
    <citation type="submission" date="2019-03" db="EMBL/GenBank/DDBJ databases">
        <title>First draft genome of Liparis tanakae, snailfish: a comprehensive survey of snailfish specific genes.</title>
        <authorList>
            <person name="Kim W."/>
            <person name="Song I."/>
            <person name="Jeong J.-H."/>
            <person name="Kim D."/>
            <person name="Kim S."/>
            <person name="Ryu S."/>
            <person name="Song J.Y."/>
            <person name="Lee S.K."/>
        </authorList>
    </citation>
    <scope>NUCLEOTIDE SEQUENCE [LARGE SCALE GENOMIC DNA]</scope>
    <source>
        <tissue evidence="2">Muscle</tissue>
    </source>
</reference>
<evidence type="ECO:0000256" key="1">
    <source>
        <dbReference type="SAM" id="MobiDB-lite"/>
    </source>
</evidence>
<gene>
    <name evidence="2" type="ORF">EYF80_055743</name>
</gene>
<keyword evidence="3" id="KW-1185">Reference proteome</keyword>
<organism evidence="2 3">
    <name type="scientific">Liparis tanakae</name>
    <name type="common">Tanaka's snailfish</name>
    <dbReference type="NCBI Taxonomy" id="230148"/>
    <lineage>
        <taxon>Eukaryota</taxon>
        <taxon>Metazoa</taxon>
        <taxon>Chordata</taxon>
        <taxon>Craniata</taxon>
        <taxon>Vertebrata</taxon>
        <taxon>Euteleostomi</taxon>
        <taxon>Actinopterygii</taxon>
        <taxon>Neopterygii</taxon>
        <taxon>Teleostei</taxon>
        <taxon>Neoteleostei</taxon>
        <taxon>Acanthomorphata</taxon>
        <taxon>Eupercaria</taxon>
        <taxon>Perciformes</taxon>
        <taxon>Cottioidei</taxon>
        <taxon>Cottales</taxon>
        <taxon>Liparidae</taxon>
        <taxon>Liparis</taxon>
    </lineage>
</organism>
<evidence type="ECO:0000313" key="3">
    <source>
        <dbReference type="Proteomes" id="UP000314294"/>
    </source>
</evidence>
<dbReference type="Proteomes" id="UP000314294">
    <property type="component" value="Unassembled WGS sequence"/>
</dbReference>
<sequence length="84" mass="9266">MYPEYHCAPLEGRPSRFSFPPPLNQPLIIIELDAPDPELKPSSRGSLPPSLGPAAWTRKSDSGGKLKAPRRRSKPERRLSFGAS</sequence>
<feature type="compositionally biased region" description="Low complexity" evidence="1">
    <location>
        <begin position="42"/>
        <end position="53"/>
    </location>
</feature>
<dbReference type="AlphaFoldDB" id="A0A4Z2F0S6"/>
<dbReference type="EMBL" id="SRLO01002043">
    <property type="protein sequence ID" value="TNN34092.1"/>
    <property type="molecule type" value="Genomic_DNA"/>
</dbReference>
<proteinExistence type="predicted"/>
<evidence type="ECO:0000313" key="2">
    <source>
        <dbReference type="EMBL" id="TNN34092.1"/>
    </source>
</evidence>
<feature type="region of interest" description="Disordered" evidence="1">
    <location>
        <begin position="35"/>
        <end position="84"/>
    </location>
</feature>
<name>A0A4Z2F0S6_9TELE</name>